<accession>A0A0F9FRS1</accession>
<organism evidence="1">
    <name type="scientific">marine sediment metagenome</name>
    <dbReference type="NCBI Taxonomy" id="412755"/>
    <lineage>
        <taxon>unclassified sequences</taxon>
        <taxon>metagenomes</taxon>
        <taxon>ecological metagenomes</taxon>
    </lineage>
</organism>
<evidence type="ECO:0000313" key="1">
    <source>
        <dbReference type="EMBL" id="KKL88863.1"/>
    </source>
</evidence>
<comment type="caution">
    <text evidence="1">The sequence shown here is derived from an EMBL/GenBank/DDBJ whole genome shotgun (WGS) entry which is preliminary data.</text>
</comment>
<reference evidence="1" key="1">
    <citation type="journal article" date="2015" name="Nature">
        <title>Complex archaea that bridge the gap between prokaryotes and eukaryotes.</title>
        <authorList>
            <person name="Spang A."/>
            <person name="Saw J.H."/>
            <person name="Jorgensen S.L."/>
            <person name="Zaremba-Niedzwiedzka K."/>
            <person name="Martijn J."/>
            <person name="Lind A.E."/>
            <person name="van Eijk R."/>
            <person name="Schleper C."/>
            <person name="Guy L."/>
            <person name="Ettema T.J."/>
        </authorList>
    </citation>
    <scope>NUCLEOTIDE SEQUENCE</scope>
</reference>
<name>A0A0F9FRS1_9ZZZZ</name>
<gene>
    <name evidence="1" type="ORF">LCGC14_1920430</name>
</gene>
<dbReference type="AlphaFoldDB" id="A0A0F9FRS1"/>
<sequence length="144" mass="16565">MNEHVKIIAEIAKSHPIGTHINEANDTRLDYCKYCRRSEVRGKPFSHDEDCIWERSRVLDCKMIHITKVIIYEVHAGKESIVWEMEMEDVPRLGDEILLVYPSTKKEESELVGVVTKVQWGININRGLTICGILVKTEASQETK</sequence>
<dbReference type="EMBL" id="LAZR01020443">
    <property type="protein sequence ID" value="KKL88863.1"/>
    <property type="molecule type" value="Genomic_DNA"/>
</dbReference>
<protein>
    <submittedName>
        <fullName evidence="1">Uncharacterized protein</fullName>
    </submittedName>
</protein>
<proteinExistence type="predicted"/>